<keyword evidence="6" id="KW-1185">Reference proteome</keyword>
<evidence type="ECO:0000313" key="6">
    <source>
        <dbReference type="Proteomes" id="UP000799770"/>
    </source>
</evidence>
<feature type="repeat" description="ANK" evidence="3">
    <location>
        <begin position="573"/>
        <end position="605"/>
    </location>
</feature>
<dbReference type="AlphaFoldDB" id="A0A6A5YDS1"/>
<dbReference type="SMART" id="SM00248">
    <property type="entry name" value="ANK"/>
    <property type="match status" value="6"/>
</dbReference>
<proteinExistence type="predicted"/>
<organism evidence="5 6">
    <name type="scientific">Lophiotrema nucula</name>
    <dbReference type="NCBI Taxonomy" id="690887"/>
    <lineage>
        <taxon>Eukaryota</taxon>
        <taxon>Fungi</taxon>
        <taxon>Dikarya</taxon>
        <taxon>Ascomycota</taxon>
        <taxon>Pezizomycotina</taxon>
        <taxon>Dothideomycetes</taxon>
        <taxon>Pleosporomycetidae</taxon>
        <taxon>Pleosporales</taxon>
        <taxon>Lophiotremataceae</taxon>
        <taxon>Lophiotrema</taxon>
    </lineage>
</organism>
<keyword evidence="1" id="KW-0677">Repeat</keyword>
<reference evidence="5" key="1">
    <citation type="journal article" date="2020" name="Stud. Mycol.">
        <title>101 Dothideomycetes genomes: a test case for predicting lifestyles and emergence of pathogens.</title>
        <authorList>
            <person name="Haridas S."/>
            <person name="Albert R."/>
            <person name="Binder M."/>
            <person name="Bloem J."/>
            <person name="Labutti K."/>
            <person name="Salamov A."/>
            <person name="Andreopoulos B."/>
            <person name="Baker S."/>
            <person name="Barry K."/>
            <person name="Bills G."/>
            <person name="Bluhm B."/>
            <person name="Cannon C."/>
            <person name="Castanera R."/>
            <person name="Culley D."/>
            <person name="Daum C."/>
            <person name="Ezra D."/>
            <person name="Gonzalez J."/>
            <person name="Henrissat B."/>
            <person name="Kuo A."/>
            <person name="Liang C."/>
            <person name="Lipzen A."/>
            <person name="Lutzoni F."/>
            <person name="Magnuson J."/>
            <person name="Mondo S."/>
            <person name="Nolan M."/>
            <person name="Ohm R."/>
            <person name="Pangilinan J."/>
            <person name="Park H.-J."/>
            <person name="Ramirez L."/>
            <person name="Alfaro M."/>
            <person name="Sun H."/>
            <person name="Tritt A."/>
            <person name="Yoshinaga Y."/>
            <person name="Zwiers L.-H."/>
            <person name="Turgeon B."/>
            <person name="Goodwin S."/>
            <person name="Spatafora J."/>
            <person name="Crous P."/>
            <person name="Grigoriev I."/>
        </authorList>
    </citation>
    <scope>NUCLEOTIDE SEQUENCE</scope>
    <source>
        <strain evidence="5">CBS 627.86</strain>
    </source>
</reference>
<sequence>MDPLSVTASAITVATVAANTCLAFAQLRSFIKNLPGRVHALNNEVSDFQIVCFQLVNVLEEKQSHDATAAPDDLLENIQLLLEKAETKLEELQTVIRSLARHKHIVTAAAAFKREQEHLHSLQDDINTVKVSLNIVLGTINTRDMTRIGLNVEAIYAVTTGSELNILGIREDLRSGLETNKIDLETTLNSGFAQIEQRMENMLRDEAARLEDHQRTQLAMYKNRRLVQQRKAKAAGLASPHAKPSSEGVGIRLKQFVNGCKKGCVCACHKRSASETPSIVDRCTKAQAPYIKVEYWFPLGFLWSQIVRFEAAGGMGPQMQLSLLRRIPDSAASVSFALEGNVDGLRDLFRRGLASPRDVSDTRGYSLLRWAIYGQQWKTAKYLITEGADPDYRPIKQSDNSPRNKINDYYLQGLSSGDAVDYLRPIIDIEDWVDEQNFQPIHIAATGLSATSLEEIIKQDPDCINAVDALGRTALTWAAARGDHRTVMVLLAHDADPNLIDSYLGGPLSYAADRGHVKCVKLLLQAGAETDPILPGGQISGSPMNCASRNSKDPLVIKTLLDFGSDTESAGIDSKTPLIHVARTDNLDFALLFLERGANINASSATGETPLTTAIIHNSYKVL</sequence>
<dbReference type="PROSITE" id="PS50088">
    <property type="entry name" value="ANK_REPEAT"/>
    <property type="match status" value="3"/>
</dbReference>
<evidence type="ECO:0000313" key="5">
    <source>
        <dbReference type="EMBL" id="KAF2105246.1"/>
    </source>
</evidence>
<gene>
    <name evidence="5" type="ORF">BDV96DRAFT_617891</name>
</gene>
<feature type="coiled-coil region" evidence="4">
    <location>
        <begin position="75"/>
        <end position="102"/>
    </location>
</feature>
<name>A0A6A5YDS1_9PLEO</name>
<evidence type="ECO:0000256" key="1">
    <source>
        <dbReference type="ARBA" id="ARBA00022737"/>
    </source>
</evidence>
<evidence type="ECO:0000256" key="4">
    <source>
        <dbReference type="SAM" id="Coils"/>
    </source>
</evidence>
<protein>
    <submittedName>
        <fullName evidence="5">Ankyrin repeat-containing domain protein</fullName>
    </submittedName>
</protein>
<dbReference type="PROSITE" id="PS50297">
    <property type="entry name" value="ANK_REP_REGION"/>
    <property type="match status" value="2"/>
</dbReference>
<accession>A0A6A5YDS1</accession>
<keyword evidence="4" id="KW-0175">Coiled coil</keyword>
<dbReference type="Pfam" id="PF12796">
    <property type="entry name" value="Ank_2"/>
    <property type="match status" value="2"/>
</dbReference>
<dbReference type="InterPro" id="IPR002110">
    <property type="entry name" value="Ankyrin_rpt"/>
</dbReference>
<dbReference type="PANTHER" id="PTHR24198:SF194">
    <property type="entry name" value="INVERSIN-A"/>
    <property type="match status" value="1"/>
</dbReference>
<feature type="repeat" description="ANK" evidence="3">
    <location>
        <begin position="507"/>
        <end position="531"/>
    </location>
</feature>
<evidence type="ECO:0000256" key="2">
    <source>
        <dbReference type="ARBA" id="ARBA00023043"/>
    </source>
</evidence>
<evidence type="ECO:0000256" key="3">
    <source>
        <dbReference type="PROSITE-ProRule" id="PRU00023"/>
    </source>
</evidence>
<dbReference type="Proteomes" id="UP000799770">
    <property type="component" value="Unassembled WGS sequence"/>
</dbReference>
<dbReference type="OrthoDB" id="5431422at2759"/>
<dbReference type="PANTHER" id="PTHR24198">
    <property type="entry name" value="ANKYRIN REPEAT AND PROTEIN KINASE DOMAIN-CONTAINING PROTEIN"/>
    <property type="match status" value="1"/>
</dbReference>
<dbReference type="SUPFAM" id="SSF48403">
    <property type="entry name" value="Ankyrin repeat"/>
    <property type="match status" value="1"/>
</dbReference>
<feature type="repeat" description="ANK" evidence="3">
    <location>
        <begin position="470"/>
        <end position="502"/>
    </location>
</feature>
<dbReference type="InterPro" id="IPR036770">
    <property type="entry name" value="Ankyrin_rpt-contain_sf"/>
</dbReference>
<dbReference type="Gene3D" id="1.25.40.20">
    <property type="entry name" value="Ankyrin repeat-containing domain"/>
    <property type="match status" value="2"/>
</dbReference>
<keyword evidence="2 3" id="KW-0040">ANK repeat</keyword>
<dbReference type="EMBL" id="ML977393">
    <property type="protein sequence ID" value="KAF2105246.1"/>
    <property type="molecule type" value="Genomic_DNA"/>
</dbReference>